<dbReference type="SUPFAM" id="SSF48452">
    <property type="entry name" value="TPR-like"/>
    <property type="match status" value="1"/>
</dbReference>
<name>A0A7H0VD82_9FLAO</name>
<sequence length="289" mass="33702">MVKLWTTSLKLLPLIILGACSSDHQWYHRDFSEEEKPLYAEHLQRGSGYHYQGSPASDFHLLEALELDPNNGDIWREMGTPRVKRGIANEMHYLYGKAVDLKPDPWAGFRGYLYLYFYRDYESAIADFNLQDSIMGMVGNSQAQDHDYMRGIAYYGLKDYQKAQDFLSRYINRISADPGPEWVDVYAHLYRALAWEKLDLKDQALAEINQVLELFPQLADGHYHKARLLMEKNQNSEAQKEMDAARKAFAEGFYHQRPYVEVLEQIYEEDLGSNYKFDPVESRIINSTQ</sequence>
<accession>A0A7H0VD82</accession>
<evidence type="ECO:0000313" key="2">
    <source>
        <dbReference type="Proteomes" id="UP000516305"/>
    </source>
</evidence>
<dbReference type="AlphaFoldDB" id="A0A7H0VD82"/>
<proteinExistence type="predicted"/>
<reference evidence="1 2" key="1">
    <citation type="submission" date="2020-08" db="EMBL/GenBank/DDBJ databases">
        <title>Croceimicrobium hydrocarbonivorans gen. nov., sp. nov., a novel marine bacterium isolated from a bacterial consortium that degrades polyethylene terephthalate.</title>
        <authorList>
            <person name="Liu R."/>
        </authorList>
    </citation>
    <scope>NUCLEOTIDE SEQUENCE [LARGE SCALE GENOMIC DNA]</scope>
    <source>
        <strain evidence="1 2">A20-9</strain>
    </source>
</reference>
<evidence type="ECO:0000313" key="1">
    <source>
        <dbReference type="EMBL" id="QNR23680.1"/>
    </source>
</evidence>
<protein>
    <recommendedName>
        <fullName evidence="3">Tetratricopeptide repeat protein</fullName>
    </recommendedName>
</protein>
<dbReference type="EMBL" id="CP060139">
    <property type="protein sequence ID" value="QNR23680.1"/>
    <property type="molecule type" value="Genomic_DNA"/>
</dbReference>
<dbReference type="Proteomes" id="UP000516305">
    <property type="component" value="Chromosome"/>
</dbReference>
<dbReference type="RefSeq" id="WP_210758214.1">
    <property type="nucleotide sequence ID" value="NZ_CP060139.1"/>
</dbReference>
<evidence type="ECO:0008006" key="3">
    <source>
        <dbReference type="Google" id="ProtNLM"/>
    </source>
</evidence>
<dbReference type="KEGG" id="chyd:H4K34_15055"/>
<gene>
    <name evidence="1" type="ORF">H4K34_15055</name>
</gene>
<dbReference type="Gene3D" id="1.25.40.10">
    <property type="entry name" value="Tetratricopeptide repeat domain"/>
    <property type="match status" value="2"/>
</dbReference>
<dbReference type="InterPro" id="IPR011990">
    <property type="entry name" value="TPR-like_helical_dom_sf"/>
</dbReference>
<organism evidence="1 2">
    <name type="scientific">Croceimicrobium hydrocarbonivorans</name>
    <dbReference type="NCBI Taxonomy" id="2761580"/>
    <lineage>
        <taxon>Bacteria</taxon>
        <taxon>Pseudomonadati</taxon>
        <taxon>Bacteroidota</taxon>
        <taxon>Flavobacteriia</taxon>
        <taxon>Flavobacteriales</taxon>
        <taxon>Owenweeksiaceae</taxon>
        <taxon>Croceimicrobium</taxon>
    </lineage>
</organism>
<keyword evidence="2" id="KW-1185">Reference proteome</keyword>